<feature type="transmembrane region" description="Helical" evidence="1">
    <location>
        <begin position="146"/>
        <end position="166"/>
    </location>
</feature>
<accession>A0ABX0MJY4</accession>
<dbReference type="EMBL" id="WHJF01000027">
    <property type="protein sequence ID" value="NHZ63107.1"/>
    <property type="molecule type" value="Genomic_DNA"/>
</dbReference>
<feature type="transmembrane region" description="Helical" evidence="1">
    <location>
        <begin position="59"/>
        <end position="80"/>
    </location>
</feature>
<feature type="transmembrane region" description="Helical" evidence="1">
    <location>
        <begin position="92"/>
        <end position="114"/>
    </location>
</feature>
<feature type="transmembrane region" description="Helical" evidence="1">
    <location>
        <begin position="195"/>
        <end position="216"/>
    </location>
</feature>
<evidence type="ECO:0000256" key="1">
    <source>
        <dbReference type="SAM" id="Phobius"/>
    </source>
</evidence>
<feature type="transmembrane region" description="Helical" evidence="1">
    <location>
        <begin position="120"/>
        <end position="139"/>
    </location>
</feature>
<keyword evidence="1" id="KW-1133">Transmembrane helix</keyword>
<feature type="domain" description="Heparan-alpha-glucosaminide N-acetyltransferase catalytic" evidence="2">
    <location>
        <begin position="11"/>
        <end position="219"/>
    </location>
</feature>
<keyword evidence="4" id="KW-1185">Reference proteome</keyword>
<proteinExistence type="predicted"/>
<feature type="transmembrane region" description="Helical" evidence="1">
    <location>
        <begin position="228"/>
        <end position="246"/>
    </location>
</feature>
<keyword evidence="1" id="KW-0812">Transmembrane</keyword>
<organism evidence="3 4">
    <name type="scientific">Massilia genomosp. 1</name>
    <dbReference type="NCBI Taxonomy" id="2609280"/>
    <lineage>
        <taxon>Bacteria</taxon>
        <taxon>Pseudomonadati</taxon>
        <taxon>Pseudomonadota</taxon>
        <taxon>Betaproteobacteria</taxon>
        <taxon>Burkholderiales</taxon>
        <taxon>Oxalobacteraceae</taxon>
        <taxon>Telluria group</taxon>
        <taxon>Massilia</taxon>
    </lineage>
</organism>
<gene>
    <name evidence="3" type="ORF">F1735_12450</name>
</gene>
<feature type="transmembrane region" description="Helical" evidence="1">
    <location>
        <begin position="348"/>
        <end position="366"/>
    </location>
</feature>
<dbReference type="RefSeq" id="WP_167237232.1">
    <property type="nucleotide sequence ID" value="NZ_WHJF01000027.1"/>
</dbReference>
<dbReference type="PANTHER" id="PTHR40407">
    <property type="entry name" value="MEMBRANE PROTEIN-LIKE PROTEIN"/>
    <property type="match status" value="1"/>
</dbReference>
<reference evidence="3 4" key="1">
    <citation type="submission" date="2019-10" db="EMBL/GenBank/DDBJ databases">
        <title>Taxonomy of Antarctic Massilia spp.: description of Massilia rubra sp. nov., Massilia aquatica sp. nov., Massilia mucilaginosa sp. nov., Massilia frigida sp. nov. isolated from streams, lakes and regoliths.</title>
        <authorList>
            <person name="Holochova P."/>
            <person name="Sedlacek I."/>
            <person name="Kralova S."/>
            <person name="Maslanova I."/>
            <person name="Busse H.-J."/>
            <person name="Stankova E."/>
            <person name="Vrbovska V."/>
            <person name="Kovarovic V."/>
            <person name="Bartak M."/>
            <person name="Svec P."/>
            <person name="Pantucek R."/>
        </authorList>
    </citation>
    <scope>NUCLEOTIDE SEQUENCE [LARGE SCALE GENOMIC DNA]</scope>
    <source>
        <strain evidence="3 4">CCM 8694</strain>
    </source>
</reference>
<evidence type="ECO:0000259" key="2">
    <source>
        <dbReference type="Pfam" id="PF07786"/>
    </source>
</evidence>
<sequence length="386" mass="42221">MTTLAAAPTRRIAAIDAMRGLIILIMTLDHARETFFLHRQVSDPIDLATTEPALFFSRVAAHFCAPMFVFLTGLSAWLYANPASGPRSARGFLLKRGLFLIVLELVFVSFAWSGRVPPPVLYLQVIWVIGLSMIALALLHTLPLRWLALLGAVIVAGHNALSFPGLEPGSLAHGAWTVLEQRGFLVNDGPVRVKISYPLLAWIGVILLGYAAGPLFSNKVEPGARRRILLLAGAACLLLLALLRGFNIYGEALPWSVQADPLHTVMSFLNLTKYPPSFNFLLMTLGVGLIALASMEAACTRVANERVLALCATFGAAPLFYYLAHLYLLLALRELTAALADGQPHQAGGIGEVWLWSVAVIAALYYPCRWFGRYKRASTQAWVRYL</sequence>
<evidence type="ECO:0000313" key="4">
    <source>
        <dbReference type="Proteomes" id="UP000610594"/>
    </source>
</evidence>
<evidence type="ECO:0000313" key="3">
    <source>
        <dbReference type="EMBL" id="NHZ63107.1"/>
    </source>
</evidence>
<name>A0ABX0MJY4_9BURK</name>
<dbReference type="InterPro" id="IPR012429">
    <property type="entry name" value="HGSNAT_cat"/>
</dbReference>
<comment type="caution">
    <text evidence="3">The sequence shown here is derived from an EMBL/GenBank/DDBJ whole genome shotgun (WGS) entry which is preliminary data.</text>
</comment>
<keyword evidence="1" id="KW-0472">Membrane</keyword>
<dbReference type="Proteomes" id="UP000610594">
    <property type="component" value="Unassembled WGS sequence"/>
</dbReference>
<feature type="transmembrane region" description="Helical" evidence="1">
    <location>
        <begin position="307"/>
        <end position="328"/>
    </location>
</feature>
<dbReference type="PANTHER" id="PTHR40407:SF1">
    <property type="entry name" value="HEPARAN-ALPHA-GLUCOSAMINIDE N-ACETYLTRANSFERASE CATALYTIC DOMAIN-CONTAINING PROTEIN"/>
    <property type="match status" value="1"/>
</dbReference>
<dbReference type="Pfam" id="PF07786">
    <property type="entry name" value="HGSNAT_cat"/>
    <property type="match status" value="1"/>
</dbReference>
<feature type="transmembrane region" description="Helical" evidence="1">
    <location>
        <begin position="277"/>
        <end position="295"/>
    </location>
</feature>
<protein>
    <submittedName>
        <fullName evidence="3">DUF1624 domain-containing protein</fullName>
    </submittedName>
</protein>